<protein>
    <submittedName>
        <fullName evidence="1">Uncharacterized protein</fullName>
    </submittedName>
</protein>
<keyword evidence="2" id="KW-1185">Reference proteome</keyword>
<name>A0AAN9PGD8_CANGL</name>
<comment type="caution">
    <text evidence="1">The sequence shown here is derived from an EMBL/GenBank/DDBJ whole genome shotgun (WGS) entry which is preliminary data.</text>
</comment>
<evidence type="ECO:0000313" key="1">
    <source>
        <dbReference type="EMBL" id="KAK7296027.1"/>
    </source>
</evidence>
<dbReference type="Proteomes" id="UP001367508">
    <property type="component" value="Unassembled WGS sequence"/>
</dbReference>
<accession>A0AAN9PGD8</accession>
<evidence type="ECO:0000313" key="2">
    <source>
        <dbReference type="Proteomes" id="UP001367508"/>
    </source>
</evidence>
<sequence length="72" mass="8140">MFSEIDVRTGRLAKLPFLLHLDAARGVLFCLDRSSLQPDRLLKQDKMSSVEKVISALWTFFIGASMYSSSML</sequence>
<organism evidence="1 2">
    <name type="scientific">Canavalia gladiata</name>
    <name type="common">Sword bean</name>
    <name type="synonym">Dolichos gladiatus</name>
    <dbReference type="NCBI Taxonomy" id="3824"/>
    <lineage>
        <taxon>Eukaryota</taxon>
        <taxon>Viridiplantae</taxon>
        <taxon>Streptophyta</taxon>
        <taxon>Embryophyta</taxon>
        <taxon>Tracheophyta</taxon>
        <taxon>Spermatophyta</taxon>
        <taxon>Magnoliopsida</taxon>
        <taxon>eudicotyledons</taxon>
        <taxon>Gunneridae</taxon>
        <taxon>Pentapetalae</taxon>
        <taxon>rosids</taxon>
        <taxon>fabids</taxon>
        <taxon>Fabales</taxon>
        <taxon>Fabaceae</taxon>
        <taxon>Papilionoideae</taxon>
        <taxon>50 kb inversion clade</taxon>
        <taxon>NPAAA clade</taxon>
        <taxon>indigoferoid/millettioid clade</taxon>
        <taxon>Phaseoleae</taxon>
        <taxon>Canavalia</taxon>
    </lineage>
</organism>
<proteinExistence type="predicted"/>
<gene>
    <name evidence="1" type="ORF">VNO77_50923</name>
</gene>
<reference evidence="1 2" key="1">
    <citation type="submission" date="2024-01" db="EMBL/GenBank/DDBJ databases">
        <title>The genomes of 5 underutilized Papilionoideae crops provide insights into root nodulation and disease resistanc.</title>
        <authorList>
            <person name="Jiang F."/>
        </authorList>
    </citation>
    <scope>NUCLEOTIDE SEQUENCE [LARGE SCALE GENOMIC DNA]</scope>
    <source>
        <strain evidence="1">LVBAO_FW01</strain>
        <tissue evidence="1">Leaves</tissue>
    </source>
</reference>
<dbReference type="EMBL" id="JAYMYQ010000089">
    <property type="protein sequence ID" value="KAK7296027.1"/>
    <property type="molecule type" value="Genomic_DNA"/>
</dbReference>
<dbReference type="AlphaFoldDB" id="A0AAN9PGD8"/>